<dbReference type="InterPro" id="IPR003770">
    <property type="entry name" value="MLTG-like"/>
</dbReference>
<evidence type="ECO:0000313" key="9">
    <source>
        <dbReference type="EMBL" id="ACZ21699.1"/>
    </source>
</evidence>
<evidence type="ECO:0000256" key="1">
    <source>
        <dbReference type="ARBA" id="ARBA00022475"/>
    </source>
</evidence>
<keyword evidence="3 7" id="KW-1133">Transmembrane helix</keyword>
<sequence length="395" mass="42598">MNDLFEGPAVSDQPEDERQLSRAEKRALREARRRAAKRRRRALVAVVVALAVLGVGGYLAWNRGADFFGGLSLGGSEAAQDFPGPGTGEVRVTVAQGATGTAIGQELVEANVVASVPAFISAFNANPSSGSIQPGTYTLREEMSSARAVEFLLDTGNRTDFLVDQRPGTTVEDTIARIVSVTGVSEEDLRAAMVDVAATGLPAEAQVFPADDLRNYEGWLATKQYQFSDEATPTEMIAEMVAGTVTMLDELGVPVEDRQRVLTEASIIQREAGNLDAEQQALVAGVIDGRLEDGMRLQMDSTVHYMFGTSPDASTTADQRATESPYNTYLNSTLPPTAIAAPSRTAIEAVLNAPETPYRYFVTVNPDTGETKFAETNDEHNVNRREYQAWLDARG</sequence>
<evidence type="ECO:0000256" key="3">
    <source>
        <dbReference type="ARBA" id="ARBA00022989"/>
    </source>
</evidence>
<dbReference type="Gene3D" id="3.30.160.60">
    <property type="entry name" value="Classic Zinc Finger"/>
    <property type="match status" value="1"/>
</dbReference>
<dbReference type="STRING" id="446469.Sked_17720"/>
<reference evidence="9 10" key="1">
    <citation type="journal article" date="2009" name="Stand. Genomic Sci.">
        <title>Complete genome sequence of Sanguibacter keddieii type strain (ST-74).</title>
        <authorList>
            <person name="Ivanova N."/>
            <person name="Sikorski J."/>
            <person name="Sims D."/>
            <person name="Brettin T."/>
            <person name="Detter J.C."/>
            <person name="Han C."/>
            <person name="Lapidus A."/>
            <person name="Copeland A."/>
            <person name="Glavina Del Rio T."/>
            <person name="Nolan M."/>
            <person name="Chen F."/>
            <person name="Lucas S."/>
            <person name="Tice H."/>
            <person name="Cheng J.F."/>
            <person name="Bruce D."/>
            <person name="Goodwin L."/>
            <person name="Pitluck S."/>
            <person name="Pati A."/>
            <person name="Mavromatis K."/>
            <person name="Chen A."/>
            <person name="Palaniappan K."/>
            <person name="D'haeseleer P."/>
            <person name="Chain P."/>
            <person name="Bristow J."/>
            <person name="Eisen J.A."/>
            <person name="Markowitz V."/>
            <person name="Hugenholtz P."/>
            <person name="Goker M."/>
            <person name="Pukall R."/>
            <person name="Klenk H.P."/>
            <person name="Kyrpides N.C."/>
        </authorList>
    </citation>
    <scope>NUCLEOTIDE SEQUENCE [LARGE SCALE GENOMIC DNA]</scope>
    <source>
        <strain evidence="10">ATCC 51767 / DSM 10542 / NCFB 3025 / ST-74</strain>
    </source>
</reference>
<keyword evidence="4 7" id="KW-0472">Membrane</keyword>
<dbReference type="Pfam" id="PF02618">
    <property type="entry name" value="YceG"/>
    <property type="match status" value="1"/>
</dbReference>
<evidence type="ECO:0000256" key="5">
    <source>
        <dbReference type="ARBA" id="ARBA00023239"/>
    </source>
</evidence>
<comment type="subcellular location">
    <subcellularLocation>
        <location evidence="7">Cell membrane</location>
        <topology evidence="7">Single-pass membrane protein</topology>
    </subcellularLocation>
</comment>
<keyword evidence="2 7" id="KW-0812">Transmembrane</keyword>
<dbReference type="PANTHER" id="PTHR30518">
    <property type="entry name" value="ENDOLYTIC MUREIN TRANSGLYCOSYLASE"/>
    <property type="match status" value="1"/>
</dbReference>
<dbReference type="PANTHER" id="PTHR30518:SF2">
    <property type="entry name" value="ENDOLYTIC MUREIN TRANSGLYCOSYLASE"/>
    <property type="match status" value="1"/>
</dbReference>
<dbReference type="HAMAP" id="MF_02065">
    <property type="entry name" value="MltG"/>
    <property type="match status" value="1"/>
</dbReference>
<feature type="region of interest" description="Disordered" evidence="8">
    <location>
        <begin position="1"/>
        <end position="22"/>
    </location>
</feature>
<comment type="function">
    <text evidence="7">Functions as a peptidoglycan terminase that cleaves nascent peptidoglycan strands endolytically to terminate their elongation.</text>
</comment>
<feature type="transmembrane region" description="Helical" evidence="7">
    <location>
        <begin position="42"/>
        <end position="61"/>
    </location>
</feature>
<dbReference type="AlphaFoldDB" id="D1BGX9"/>
<dbReference type="HOGENOM" id="CLU_025574_4_0_11"/>
<dbReference type="GO" id="GO:0071555">
    <property type="term" value="P:cell wall organization"/>
    <property type="evidence" value="ECO:0007669"/>
    <property type="project" value="UniProtKB-KW"/>
</dbReference>
<dbReference type="RefSeq" id="WP_012866768.1">
    <property type="nucleotide sequence ID" value="NC_013521.1"/>
</dbReference>
<accession>D1BGX9</accession>
<dbReference type="EC" id="4.2.2.29" evidence="7"/>
<dbReference type="NCBIfam" id="TIGR00247">
    <property type="entry name" value="endolytic transglycosylase MltG"/>
    <property type="match status" value="1"/>
</dbReference>
<keyword evidence="5 7" id="KW-0456">Lyase</keyword>
<evidence type="ECO:0000313" key="10">
    <source>
        <dbReference type="Proteomes" id="UP000000322"/>
    </source>
</evidence>
<protein>
    <recommendedName>
        <fullName evidence="7">Endolytic murein transglycosylase</fullName>
        <ecNumber evidence="7">4.2.2.29</ecNumber>
    </recommendedName>
    <alternativeName>
        <fullName evidence="7">Peptidoglycan lytic transglycosylase</fullName>
    </alternativeName>
    <alternativeName>
        <fullName evidence="7">Peptidoglycan polymerization terminase</fullName>
    </alternativeName>
</protein>
<evidence type="ECO:0000256" key="4">
    <source>
        <dbReference type="ARBA" id="ARBA00023136"/>
    </source>
</evidence>
<keyword evidence="1 7" id="KW-1003">Cell membrane</keyword>
<feature type="site" description="Important for catalytic activity" evidence="7">
    <location>
        <position position="271"/>
    </location>
</feature>
<dbReference type="GO" id="GO:0008932">
    <property type="term" value="F:lytic endotransglycosylase activity"/>
    <property type="evidence" value="ECO:0007669"/>
    <property type="project" value="UniProtKB-UniRule"/>
</dbReference>
<keyword evidence="6 7" id="KW-0961">Cell wall biogenesis/degradation</keyword>
<evidence type="ECO:0000256" key="6">
    <source>
        <dbReference type="ARBA" id="ARBA00023316"/>
    </source>
</evidence>
<dbReference type="GO" id="GO:0005886">
    <property type="term" value="C:plasma membrane"/>
    <property type="evidence" value="ECO:0007669"/>
    <property type="project" value="UniProtKB-SubCell"/>
</dbReference>
<dbReference type="EMBL" id="CP001819">
    <property type="protein sequence ID" value="ACZ21699.1"/>
    <property type="molecule type" value="Genomic_DNA"/>
</dbReference>
<gene>
    <name evidence="7" type="primary">mltG</name>
    <name evidence="9" type="ordered locus">Sked_17720</name>
</gene>
<dbReference type="Gene3D" id="3.30.1490.480">
    <property type="entry name" value="Endolytic murein transglycosylase"/>
    <property type="match status" value="1"/>
</dbReference>
<proteinExistence type="inferred from homology"/>
<comment type="similarity">
    <text evidence="7">Belongs to the transglycosylase MltG family.</text>
</comment>
<keyword evidence="10" id="KW-1185">Reference proteome</keyword>
<organism evidence="9 10">
    <name type="scientific">Sanguibacter keddieii (strain ATCC 51767 / DSM 10542 / NCFB 3025 / ST-74)</name>
    <dbReference type="NCBI Taxonomy" id="446469"/>
    <lineage>
        <taxon>Bacteria</taxon>
        <taxon>Bacillati</taxon>
        <taxon>Actinomycetota</taxon>
        <taxon>Actinomycetes</taxon>
        <taxon>Micrococcales</taxon>
        <taxon>Sanguibacteraceae</taxon>
        <taxon>Sanguibacter</taxon>
    </lineage>
</organism>
<dbReference type="eggNOG" id="COG1559">
    <property type="taxonomic scope" value="Bacteria"/>
</dbReference>
<evidence type="ECO:0000256" key="2">
    <source>
        <dbReference type="ARBA" id="ARBA00022692"/>
    </source>
</evidence>
<dbReference type="KEGG" id="ske:Sked_17720"/>
<evidence type="ECO:0000256" key="7">
    <source>
        <dbReference type="HAMAP-Rule" id="MF_02065"/>
    </source>
</evidence>
<evidence type="ECO:0000256" key="8">
    <source>
        <dbReference type="SAM" id="MobiDB-lite"/>
    </source>
</evidence>
<dbReference type="GO" id="GO:0009252">
    <property type="term" value="P:peptidoglycan biosynthetic process"/>
    <property type="evidence" value="ECO:0007669"/>
    <property type="project" value="UniProtKB-UniRule"/>
</dbReference>
<dbReference type="Proteomes" id="UP000000322">
    <property type="component" value="Chromosome"/>
</dbReference>
<comment type="catalytic activity">
    <reaction evidence="7">
        <text>a peptidoglycan chain = a peptidoglycan chain with N-acetyl-1,6-anhydromuramyl-[peptide] at the reducing end + a peptidoglycan chain with N-acetylglucosamine at the non-reducing end.</text>
        <dbReference type="EC" id="4.2.2.29"/>
    </reaction>
</comment>
<name>D1BGX9_SANKS</name>
<dbReference type="OrthoDB" id="9814591at2"/>